<feature type="signal peptide" evidence="5">
    <location>
        <begin position="1"/>
        <end position="23"/>
    </location>
</feature>
<dbReference type="PANTHER" id="PTHR30290">
    <property type="entry name" value="PERIPLASMIC BINDING COMPONENT OF ABC TRANSPORTER"/>
    <property type="match status" value="1"/>
</dbReference>
<evidence type="ECO:0000256" key="2">
    <source>
        <dbReference type="ARBA" id="ARBA00005695"/>
    </source>
</evidence>
<dbReference type="Gene3D" id="3.40.190.10">
    <property type="entry name" value="Periplasmic binding protein-like II"/>
    <property type="match status" value="1"/>
</dbReference>
<dbReference type="Gene3D" id="3.90.76.10">
    <property type="entry name" value="Dipeptide-binding Protein, Domain 1"/>
    <property type="match status" value="1"/>
</dbReference>
<evidence type="ECO:0000313" key="8">
    <source>
        <dbReference type="Proteomes" id="UP000244016"/>
    </source>
</evidence>
<accession>A0A2T5G7D1</accession>
<evidence type="ECO:0000256" key="5">
    <source>
        <dbReference type="SAM" id="SignalP"/>
    </source>
</evidence>
<dbReference type="CDD" id="cd08504">
    <property type="entry name" value="PBP2_OppA"/>
    <property type="match status" value="1"/>
</dbReference>
<evidence type="ECO:0000256" key="4">
    <source>
        <dbReference type="ARBA" id="ARBA00022729"/>
    </source>
</evidence>
<dbReference type="AlphaFoldDB" id="A0A2T5G7D1"/>
<dbReference type="EMBL" id="PEBW01000003">
    <property type="protein sequence ID" value="PTQ52095.1"/>
    <property type="molecule type" value="Genomic_DNA"/>
</dbReference>
<evidence type="ECO:0000256" key="3">
    <source>
        <dbReference type="ARBA" id="ARBA00022448"/>
    </source>
</evidence>
<dbReference type="PROSITE" id="PS01040">
    <property type="entry name" value="SBP_BACTERIAL_5"/>
    <property type="match status" value="1"/>
</dbReference>
<proteinExistence type="inferred from homology"/>
<reference evidence="7 8" key="1">
    <citation type="submission" date="2017-08" db="EMBL/GenBank/DDBJ databases">
        <title>Burning lignite coal seam in the remote Altai Mountains harbors a hydrogen-driven thermophilic microbial community.</title>
        <authorList>
            <person name="Kadnikov V.V."/>
            <person name="Mardanov A.V."/>
            <person name="Ivasenko D."/>
            <person name="Beletsky A.V."/>
            <person name="Karnachuk O.V."/>
            <person name="Ravin N.V."/>
        </authorList>
    </citation>
    <scope>NUCLEOTIDE SEQUENCE [LARGE SCALE GENOMIC DNA]</scope>
    <source>
        <strain evidence="7">AL31</strain>
    </source>
</reference>
<dbReference type="PROSITE" id="PS51257">
    <property type="entry name" value="PROKAR_LIPOPROTEIN"/>
    <property type="match status" value="1"/>
</dbReference>
<dbReference type="Pfam" id="PF00496">
    <property type="entry name" value="SBP_bac_5"/>
    <property type="match status" value="1"/>
</dbReference>
<dbReference type="InterPro" id="IPR030678">
    <property type="entry name" value="Peptide/Ni-bd"/>
</dbReference>
<evidence type="ECO:0000259" key="6">
    <source>
        <dbReference type="Pfam" id="PF00496"/>
    </source>
</evidence>
<gene>
    <name evidence="7" type="ORF">BLITH_1062</name>
</gene>
<dbReference type="Proteomes" id="UP000244016">
    <property type="component" value="Unassembled WGS sequence"/>
</dbReference>
<dbReference type="PIRSF" id="PIRSF002741">
    <property type="entry name" value="MppA"/>
    <property type="match status" value="1"/>
</dbReference>
<dbReference type="InterPro" id="IPR023765">
    <property type="entry name" value="SBP_5_CS"/>
</dbReference>
<feature type="chain" id="PRO_5015762000" evidence="5">
    <location>
        <begin position="24"/>
        <end position="595"/>
    </location>
</feature>
<dbReference type="Gene3D" id="3.10.105.10">
    <property type="entry name" value="Dipeptide-binding Protein, Domain 3"/>
    <property type="match status" value="1"/>
</dbReference>
<dbReference type="GO" id="GO:0015833">
    <property type="term" value="P:peptide transport"/>
    <property type="evidence" value="ECO:0007669"/>
    <property type="project" value="TreeGrafter"/>
</dbReference>
<name>A0A2T5G7D1_9BACL</name>
<evidence type="ECO:0000256" key="1">
    <source>
        <dbReference type="ARBA" id="ARBA00004193"/>
    </source>
</evidence>
<evidence type="ECO:0000313" key="7">
    <source>
        <dbReference type="EMBL" id="PTQ52095.1"/>
    </source>
</evidence>
<dbReference type="InterPro" id="IPR000914">
    <property type="entry name" value="SBP_5_dom"/>
</dbReference>
<dbReference type="FunFam" id="3.10.105.10:FF:000001">
    <property type="entry name" value="Oligopeptide ABC transporter, oligopeptide-binding protein"/>
    <property type="match status" value="1"/>
</dbReference>
<feature type="domain" description="Solute-binding protein family 5" evidence="6">
    <location>
        <begin position="79"/>
        <end position="512"/>
    </location>
</feature>
<dbReference type="GO" id="GO:1904680">
    <property type="term" value="F:peptide transmembrane transporter activity"/>
    <property type="evidence" value="ECO:0007669"/>
    <property type="project" value="TreeGrafter"/>
</dbReference>
<comment type="similarity">
    <text evidence="2">Belongs to the bacterial solute-binding protein 5 family.</text>
</comment>
<comment type="subcellular location">
    <subcellularLocation>
        <location evidence="1">Cell membrane</location>
        <topology evidence="1">Lipid-anchor</topology>
    </subcellularLocation>
</comment>
<dbReference type="PANTHER" id="PTHR30290:SF10">
    <property type="entry name" value="PERIPLASMIC OLIGOPEPTIDE-BINDING PROTEIN-RELATED"/>
    <property type="match status" value="1"/>
</dbReference>
<comment type="caution">
    <text evidence="7">The sequence shown here is derived from an EMBL/GenBank/DDBJ whole genome shotgun (WGS) entry which is preliminary data.</text>
</comment>
<dbReference type="GO" id="GO:0042597">
    <property type="term" value="C:periplasmic space"/>
    <property type="evidence" value="ECO:0007669"/>
    <property type="project" value="UniProtKB-ARBA"/>
</dbReference>
<protein>
    <submittedName>
        <fullName evidence="7">Oligopeptide ABC transporter, periplasmic oligopeptide-binding protein OppA</fullName>
    </submittedName>
</protein>
<dbReference type="InterPro" id="IPR039424">
    <property type="entry name" value="SBP_5"/>
</dbReference>
<dbReference type="GO" id="GO:0043190">
    <property type="term" value="C:ATP-binding cassette (ABC) transporter complex"/>
    <property type="evidence" value="ECO:0007669"/>
    <property type="project" value="InterPro"/>
</dbReference>
<organism evidence="7 8">
    <name type="scientific">Brockia lithotrophica</name>
    <dbReference type="NCBI Taxonomy" id="933949"/>
    <lineage>
        <taxon>Bacteria</taxon>
        <taxon>Bacillati</taxon>
        <taxon>Bacillota</taxon>
        <taxon>Bacilli</taxon>
        <taxon>Bacillales</taxon>
        <taxon>Bacillales Family X. Incertae Sedis</taxon>
        <taxon>Brockia</taxon>
    </lineage>
</organism>
<keyword evidence="4 5" id="KW-0732">Signal</keyword>
<keyword evidence="3" id="KW-0813">Transport</keyword>
<sequence>MRRWVAAFAIFALFLAGCGRAPASGSEGANAPAPKEQVLRLPLMDEPPELDAQKTTDAVSIDILNAVQEGLVRIGPDGKPRPGVAERWEVSPDGTVYTFYLRKDAKWSNGDPVTAQDFLAGWKRVLAPETASEYSFLLTDYIVGAQDYSNYQRYLMLKEQAEKSPADYRKAYGDRTPAEVVYGEKMDAVPEVTFDAVGVKAKDDRTLEITLLKPIPYIYELLAFPTYFPFHERFYAEHREKYASEASELLYNGPFVLSEWVHGSKVVLAKNPNYWDRDSVSLDRVTFDVLKDVNTAVRLYEGGQIDRVVLSGDLAPKYRQRDDYHVFVEYFTYFLMFNFEKPPFQNEKVRKALAYAVDRKAYAETVLQNGSPPAYGLVPESEPAWAGADTTFRDWSKKMFGGPLFQDVGENPALKEEAKKLLEEGLRESGIPFEKFRFVLLHDDNETTRKAAEFLKASWKQNLGIDVELKQVTFKDRLARMRQGDFEVAYTRWGADYNDPETWLGLFETGAAFNWGKYTNPAYDRALAVARSAGTDLGKRTDAYAEAEKILIRDDMGVAPLDHRAVAYLQKPYVQGLFMRATGASMELKWAKVVR</sequence>
<dbReference type="SUPFAM" id="SSF53850">
    <property type="entry name" value="Periplasmic binding protein-like II"/>
    <property type="match status" value="1"/>
</dbReference>